<reference evidence="2 3" key="1">
    <citation type="submission" date="2016-10" db="EMBL/GenBank/DDBJ databases">
        <authorList>
            <person name="de Groot N.N."/>
        </authorList>
    </citation>
    <scope>NUCLEOTIDE SEQUENCE [LARGE SCALE GENOMIC DNA]</scope>
    <source>
        <strain evidence="2 3">DSM 29619</strain>
    </source>
</reference>
<dbReference type="Pfam" id="PF00534">
    <property type="entry name" value="Glycos_transf_1"/>
    <property type="match status" value="1"/>
</dbReference>
<dbReference type="Proteomes" id="UP000231644">
    <property type="component" value="Unassembled WGS sequence"/>
</dbReference>
<dbReference type="RefSeq" id="WP_093449286.1">
    <property type="nucleotide sequence ID" value="NZ_FNZG01000002.1"/>
</dbReference>
<feature type="domain" description="Glycosyl transferase family 1" evidence="1">
    <location>
        <begin position="251"/>
        <end position="386"/>
    </location>
</feature>
<dbReference type="InterPro" id="IPR001296">
    <property type="entry name" value="Glyco_trans_1"/>
</dbReference>
<accession>A0A1I1HF10</accession>
<sequence length="427" mass="47645">MPGGGIKLGTTANKAPSNRVLDLTRLASRAGRKATGIDRVELAYLRALLDRDTECYGLVRVALGYVLLDRAGMQSFLHRYEGRTPWGAPRFVMRFFSRLDPLQKRVHSDLWRLAAVRVYGKKLPRLLNALTGEFTYLNVGHSNLTEATLAPMAAKPGTRITVMLHDTIPLDHPEYCRAGSVEKFHGMLRRVMDHAELVICNSDKTRSDVVRHMAALNEEREEEARVTPPNCIIARLGTDMIRADDTALPIELPQDRPLFLAVGTIEPRKNHALLLDVWENWNEDEDGPRPVLGICGSRGWMNEDLFRRLDRTPLRGRDVFEWPNLPDKSIAALMGRAHALLFPSLAEGHGFPPVEAAMLGTPVISADLAAVRETLGDLPVYLDGTDRYSWAKAVKSRIEEGRSGTGASAGFFPPTWDEHFNVVLKMT</sequence>
<evidence type="ECO:0000313" key="3">
    <source>
        <dbReference type="Proteomes" id="UP000231644"/>
    </source>
</evidence>
<dbReference type="PANTHER" id="PTHR46401">
    <property type="entry name" value="GLYCOSYLTRANSFERASE WBBK-RELATED"/>
    <property type="match status" value="1"/>
</dbReference>
<dbReference type="SUPFAM" id="SSF53756">
    <property type="entry name" value="UDP-Glycosyltransferase/glycogen phosphorylase"/>
    <property type="match status" value="1"/>
</dbReference>
<name>A0A1I1HF10_9RHOB</name>
<keyword evidence="3" id="KW-1185">Reference proteome</keyword>
<organism evidence="2 3">
    <name type="scientific">Pseudooceanicola nitratireducens</name>
    <dbReference type="NCBI Taxonomy" id="517719"/>
    <lineage>
        <taxon>Bacteria</taxon>
        <taxon>Pseudomonadati</taxon>
        <taxon>Pseudomonadota</taxon>
        <taxon>Alphaproteobacteria</taxon>
        <taxon>Rhodobacterales</taxon>
        <taxon>Paracoccaceae</taxon>
        <taxon>Pseudooceanicola</taxon>
    </lineage>
</organism>
<dbReference type="EMBL" id="FOLX01000001">
    <property type="protein sequence ID" value="SFC22587.1"/>
    <property type="molecule type" value="Genomic_DNA"/>
</dbReference>
<dbReference type="OrthoDB" id="9790710at2"/>
<evidence type="ECO:0000259" key="1">
    <source>
        <dbReference type="Pfam" id="PF00534"/>
    </source>
</evidence>
<dbReference type="CDD" id="cd03809">
    <property type="entry name" value="GT4_MtfB-like"/>
    <property type="match status" value="1"/>
</dbReference>
<protein>
    <submittedName>
        <fullName evidence="2">Glycosyltransferase involved in cell wall bisynthesis</fullName>
    </submittedName>
</protein>
<gene>
    <name evidence="2" type="ORF">SAMN05421762_0228</name>
</gene>
<proteinExistence type="predicted"/>
<dbReference type="PANTHER" id="PTHR46401:SF9">
    <property type="entry name" value="MANNOSYLTRANSFERASE A"/>
    <property type="match status" value="1"/>
</dbReference>
<dbReference type="STRING" id="517719.SAMN05421762_0228"/>
<keyword evidence="2" id="KW-0808">Transferase</keyword>
<evidence type="ECO:0000313" key="2">
    <source>
        <dbReference type="EMBL" id="SFC22587.1"/>
    </source>
</evidence>
<dbReference type="Gene3D" id="3.40.50.2000">
    <property type="entry name" value="Glycogen Phosphorylase B"/>
    <property type="match status" value="1"/>
</dbReference>
<dbReference type="AlphaFoldDB" id="A0A1I1HF10"/>
<dbReference type="GO" id="GO:0016757">
    <property type="term" value="F:glycosyltransferase activity"/>
    <property type="evidence" value="ECO:0007669"/>
    <property type="project" value="InterPro"/>
</dbReference>